<dbReference type="KEGG" id="fte:Fluta_3671"/>
<dbReference type="InterPro" id="IPR000182">
    <property type="entry name" value="GNAT_dom"/>
</dbReference>
<evidence type="ECO:0000259" key="1">
    <source>
        <dbReference type="PROSITE" id="PS51186"/>
    </source>
</evidence>
<accession>F2IES3</accession>
<dbReference type="Proteomes" id="UP000007463">
    <property type="component" value="Chromosome"/>
</dbReference>
<dbReference type="PROSITE" id="PS51186">
    <property type="entry name" value="GNAT"/>
    <property type="match status" value="1"/>
</dbReference>
<protein>
    <submittedName>
        <fullName evidence="2">Acetyltransferase</fullName>
    </submittedName>
</protein>
<dbReference type="GO" id="GO:0016747">
    <property type="term" value="F:acyltransferase activity, transferring groups other than amino-acyl groups"/>
    <property type="evidence" value="ECO:0007669"/>
    <property type="project" value="InterPro"/>
</dbReference>
<dbReference type="HOGENOM" id="CLU_013985_1_1_10"/>
<dbReference type="Gene3D" id="3.40.630.30">
    <property type="match status" value="1"/>
</dbReference>
<dbReference type="STRING" id="755732.Fluta_3671"/>
<gene>
    <name evidence="2" type="ordered locus">Fluta_3671</name>
</gene>
<reference evidence="2 3" key="1">
    <citation type="journal article" date="2011" name="Stand. Genomic Sci.">
        <title>Complete genome sequence of the gliding freshwater bacterium Fluviicola taffensis type strain (RW262).</title>
        <authorList>
            <person name="Woyke T."/>
            <person name="Chertkov O."/>
            <person name="Lapidus A."/>
            <person name="Nolan M."/>
            <person name="Lucas S."/>
            <person name="Del Rio T.G."/>
            <person name="Tice H."/>
            <person name="Cheng J.F."/>
            <person name="Tapia R."/>
            <person name="Han C."/>
            <person name="Goodwin L."/>
            <person name="Pitluck S."/>
            <person name="Liolios K."/>
            <person name="Pagani I."/>
            <person name="Ivanova N."/>
            <person name="Huntemann M."/>
            <person name="Mavromatis K."/>
            <person name="Mikhailova N."/>
            <person name="Pati A."/>
            <person name="Chen A."/>
            <person name="Palaniappan K."/>
            <person name="Land M."/>
            <person name="Hauser L."/>
            <person name="Brambilla E.M."/>
            <person name="Rohde M."/>
            <person name="Mwirichia R."/>
            <person name="Sikorski J."/>
            <person name="Tindall B.J."/>
            <person name="Goker M."/>
            <person name="Bristow J."/>
            <person name="Eisen J.A."/>
            <person name="Markowitz V."/>
            <person name="Hugenholtz P."/>
            <person name="Klenk H.P."/>
            <person name="Kyrpides N.C."/>
        </authorList>
    </citation>
    <scope>NUCLEOTIDE SEQUENCE [LARGE SCALE GENOMIC DNA]</scope>
    <source>
        <strain evidence="3">DSM 16823 / RW262 / RW262</strain>
    </source>
</reference>
<keyword evidence="3" id="KW-1185">Reference proteome</keyword>
<name>F2IES3_FLUTR</name>
<proteinExistence type="predicted"/>
<organism evidence="2 3">
    <name type="scientific">Fluviicola taffensis (strain DSM 16823 / NCIMB 13979 / RW262)</name>
    <dbReference type="NCBI Taxonomy" id="755732"/>
    <lineage>
        <taxon>Bacteria</taxon>
        <taxon>Pseudomonadati</taxon>
        <taxon>Bacteroidota</taxon>
        <taxon>Flavobacteriia</taxon>
        <taxon>Flavobacteriales</taxon>
        <taxon>Crocinitomicaceae</taxon>
        <taxon>Fluviicola</taxon>
    </lineage>
</organism>
<evidence type="ECO:0000313" key="3">
    <source>
        <dbReference type="Proteomes" id="UP000007463"/>
    </source>
</evidence>
<dbReference type="AlphaFoldDB" id="F2IES3"/>
<sequence>MNKISWQPILENELVLLRPLEAWDHDELFDVASDPLLWEQHPSNDRYKPEVFMMFFEEALAGSLTFVIIDKPTQKIIGSSRYYDLDLDNHSVKIGYSFLGRDYWGGKYNFAHKKLLIDYAFQFLNRVFFEIGETNFRSQKGTEKLGIEKVNHFLKEVNGEQFPYITYVLTKEKWEGQS</sequence>
<dbReference type="Pfam" id="PF13302">
    <property type="entry name" value="Acetyltransf_3"/>
    <property type="match status" value="1"/>
</dbReference>
<keyword evidence="2" id="KW-0808">Transferase</keyword>
<reference evidence="3" key="2">
    <citation type="submission" date="2011-02" db="EMBL/GenBank/DDBJ databases">
        <title>The complete genome of Fluviicola taffensis DSM 16823.</title>
        <authorList>
            <consortium name="US DOE Joint Genome Institute (JGI-PGF)"/>
            <person name="Lucas S."/>
            <person name="Copeland A."/>
            <person name="Lapidus A."/>
            <person name="Bruce D."/>
            <person name="Goodwin L."/>
            <person name="Pitluck S."/>
            <person name="Kyrpides N."/>
            <person name="Mavromatis K."/>
            <person name="Ivanova N."/>
            <person name="Mikhailova N."/>
            <person name="Pagani I."/>
            <person name="Chertkov O."/>
            <person name="Detter J.C."/>
            <person name="Han C."/>
            <person name="Tapia R."/>
            <person name="Land M."/>
            <person name="Hauser L."/>
            <person name="Markowitz V."/>
            <person name="Cheng J.-F."/>
            <person name="Hugenholtz P."/>
            <person name="Woyke T."/>
            <person name="Wu D."/>
            <person name="Tindall B."/>
            <person name="Pomrenke H.G."/>
            <person name="Brambilla E."/>
            <person name="Klenk H.-P."/>
            <person name="Eisen J.A."/>
        </authorList>
    </citation>
    <scope>NUCLEOTIDE SEQUENCE [LARGE SCALE GENOMIC DNA]</scope>
    <source>
        <strain evidence="3">DSM 16823 / RW262 / RW262</strain>
    </source>
</reference>
<dbReference type="eggNOG" id="COG1670">
    <property type="taxonomic scope" value="Bacteria"/>
</dbReference>
<evidence type="ECO:0000313" key="2">
    <source>
        <dbReference type="EMBL" id="AEA45640.1"/>
    </source>
</evidence>
<dbReference type="InterPro" id="IPR016181">
    <property type="entry name" value="Acyl_CoA_acyltransferase"/>
</dbReference>
<dbReference type="PANTHER" id="PTHR43610">
    <property type="entry name" value="BLL6696 PROTEIN"/>
    <property type="match status" value="1"/>
</dbReference>
<dbReference type="SUPFAM" id="SSF55729">
    <property type="entry name" value="Acyl-CoA N-acyltransferases (Nat)"/>
    <property type="match status" value="1"/>
</dbReference>
<dbReference type="OrthoDB" id="9795199at2"/>
<dbReference type="EMBL" id="CP002542">
    <property type="protein sequence ID" value="AEA45640.1"/>
    <property type="molecule type" value="Genomic_DNA"/>
</dbReference>
<dbReference type="RefSeq" id="WP_013688407.1">
    <property type="nucleotide sequence ID" value="NC_015321.1"/>
</dbReference>
<feature type="domain" description="N-acetyltransferase" evidence="1">
    <location>
        <begin position="15"/>
        <end position="174"/>
    </location>
</feature>
<dbReference type="PANTHER" id="PTHR43610:SF1">
    <property type="entry name" value="N-ACETYLTRANSFERASE DOMAIN-CONTAINING PROTEIN"/>
    <property type="match status" value="1"/>
</dbReference>